<feature type="region of interest" description="Disordered" evidence="1">
    <location>
        <begin position="1"/>
        <end position="31"/>
    </location>
</feature>
<accession>A0A9E2KBB0</accession>
<evidence type="ECO:0000256" key="1">
    <source>
        <dbReference type="SAM" id="MobiDB-lite"/>
    </source>
</evidence>
<sequence>TDNGTTDGGTTDGGTTDGGTTDGGTTDGEETSKTLIHNFTTNGSDSDFFTITGALSTIKGTVEYNGLVLTQCLKIDSKANISFTTTDTSNLTLVFNSDFNGEINIDDTNYAVTNGVLTLSLNAGTHTIKKSVTANLYYIELAY</sequence>
<dbReference type="InterPro" id="IPR041253">
    <property type="entry name" value="CBM77"/>
</dbReference>
<protein>
    <recommendedName>
        <fullName evidence="2">Carbohydrate binding module 77 domain-containing protein</fullName>
    </recommendedName>
</protein>
<proteinExistence type="predicted"/>
<feature type="domain" description="Carbohydrate binding module 77" evidence="2">
    <location>
        <begin position="35"/>
        <end position="139"/>
    </location>
</feature>
<dbReference type="Proteomes" id="UP000824229">
    <property type="component" value="Unassembled WGS sequence"/>
</dbReference>
<name>A0A9E2KBB0_9FIRM</name>
<evidence type="ECO:0000313" key="4">
    <source>
        <dbReference type="Proteomes" id="UP000824229"/>
    </source>
</evidence>
<reference evidence="3" key="2">
    <citation type="submission" date="2021-04" db="EMBL/GenBank/DDBJ databases">
        <authorList>
            <person name="Gilroy R."/>
        </authorList>
    </citation>
    <scope>NUCLEOTIDE SEQUENCE</scope>
    <source>
        <strain evidence="3">B5-657</strain>
    </source>
</reference>
<dbReference type="AlphaFoldDB" id="A0A9E2KBB0"/>
<dbReference type="EMBL" id="JAHLFQ010000143">
    <property type="protein sequence ID" value="MBU3804384.1"/>
    <property type="molecule type" value="Genomic_DNA"/>
</dbReference>
<organism evidence="3 4">
    <name type="scientific">Candidatus Cellulosilyticum pullistercoris</name>
    <dbReference type="NCBI Taxonomy" id="2838521"/>
    <lineage>
        <taxon>Bacteria</taxon>
        <taxon>Bacillati</taxon>
        <taxon>Bacillota</taxon>
        <taxon>Clostridia</taxon>
        <taxon>Lachnospirales</taxon>
        <taxon>Cellulosilyticaceae</taxon>
        <taxon>Cellulosilyticum</taxon>
    </lineage>
</organism>
<reference evidence="3" key="1">
    <citation type="journal article" date="2021" name="PeerJ">
        <title>Extensive microbial diversity within the chicken gut microbiome revealed by metagenomics and culture.</title>
        <authorList>
            <person name="Gilroy R."/>
            <person name="Ravi A."/>
            <person name="Getino M."/>
            <person name="Pursley I."/>
            <person name="Horton D.L."/>
            <person name="Alikhan N.F."/>
            <person name="Baker D."/>
            <person name="Gharbi K."/>
            <person name="Hall N."/>
            <person name="Watson M."/>
            <person name="Adriaenssens E.M."/>
            <person name="Foster-Nyarko E."/>
            <person name="Jarju S."/>
            <person name="Secka A."/>
            <person name="Antonio M."/>
            <person name="Oren A."/>
            <person name="Chaudhuri R.R."/>
            <person name="La Ragione R."/>
            <person name="Hildebrand F."/>
            <person name="Pallen M.J."/>
        </authorList>
    </citation>
    <scope>NUCLEOTIDE SEQUENCE</scope>
    <source>
        <strain evidence="3">B5-657</strain>
    </source>
</reference>
<evidence type="ECO:0000313" key="3">
    <source>
        <dbReference type="EMBL" id="MBU3804384.1"/>
    </source>
</evidence>
<gene>
    <name evidence="3" type="ORF">H9872_06480</name>
</gene>
<dbReference type="Pfam" id="PF18283">
    <property type="entry name" value="CBM77"/>
    <property type="match status" value="1"/>
</dbReference>
<feature type="compositionally biased region" description="Gly residues" evidence="1">
    <location>
        <begin position="1"/>
        <end position="26"/>
    </location>
</feature>
<evidence type="ECO:0000259" key="2">
    <source>
        <dbReference type="Pfam" id="PF18283"/>
    </source>
</evidence>
<feature type="non-terminal residue" evidence="3">
    <location>
        <position position="1"/>
    </location>
</feature>
<comment type="caution">
    <text evidence="3">The sequence shown here is derived from an EMBL/GenBank/DDBJ whole genome shotgun (WGS) entry which is preliminary data.</text>
</comment>